<dbReference type="Pfam" id="PF00583">
    <property type="entry name" value="Acetyltransf_1"/>
    <property type="match status" value="1"/>
</dbReference>
<dbReference type="RefSeq" id="WP_183643739.1">
    <property type="nucleotide sequence ID" value="NZ_JACIBV010000001.1"/>
</dbReference>
<dbReference type="EMBL" id="JACIBV010000001">
    <property type="protein sequence ID" value="MBB3725006.1"/>
    <property type="molecule type" value="Genomic_DNA"/>
</dbReference>
<accession>A0A7W5UZU6</accession>
<dbReference type="GO" id="GO:0016747">
    <property type="term" value="F:acyltransferase activity, transferring groups other than amino-acyl groups"/>
    <property type="evidence" value="ECO:0007669"/>
    <property type="project" value="InterPro"/>
</dbReference>
<name>A0A7W5UZU6_9ACTN</name>
<dbReference type="GeneID" id="95387467"/>
<gene>
    <name evidence="2" type="ORF">FHR33_000866</name>
</gene>
<dbReference type="InterPro" id="IPR016181">
    <property type="entry name" value="Acyl_CoA_acyltransferase"/>
</dbReference>
<dbReference type="InterPro" id="IPR000182">
    <property type="entry name" value="GNAT_dom"/>
</dbReference>
<sequence>MNPHETLALFDDQMRRHAQPDDAHATLHLTDGVLRQTSTRQGWNGILWSDLDHTTADTAIANQISHFAALGHDFEWKLYAHDQPTDLAQRLLAAGANQEPTETLMAATISDLPTTTPPPDGIHLHPVTDPAGVDLMMQVHQQAFDTTATHIKHRLLTQLAEAPDTVAAVVAMAGTRPVSAARLDMHPGTHFASLWSGGTVPDWRGRGLYRALVAYRARIAAAHGYRYLQVDASDDSRPILSRLGFIALTTTTPHLFVVEGL</sequence>
<reference evidence="2 3" key="1">
    <citation type="submission" date="2020-08" db="EMBL/GenBank/DDBJ databases">
        <title>Sequencing the genomes of 1000 actinobacteria strains.</title>
        <authorList>
            <person name="Klenk H.-P."/>
        </authorList>
    </citation>
    <scope>NUCLEOTIDE SEQUENCE [LARGE SCALE GENOMIC DNA]</scope>
    <source>
        <strain evidence="2 3">DSM 44320</strain>
    </source>
</reference>
<evidence type="ECO:0000313" key="3">
    <source>
        <dbReference type="Proteomes" id="UP000579945"/>
    </source>
</evidence>
<dbReference type="PROSITE" id="PS51186">
    <property type="entry name" value="GNAT"/>
    <property type="match status" value="1"/>
</dbReference>
<comment type="caution">
    <text evidence="2">The sequence shown here is derived from an EMBL/GenBank/DDBJ whole genome shotgun (WGS) entry which is preliminary data.</text>
</comment>
<keyword evidence="3" id="KW-1185">Reference proteome</keyword>
<evidence type="ECO:0000259" key="1">
    <source>
        <dbReference type="PROSITE" id="PS51186"/>
    </source>
</evidence>
<dbReference type="Proteomes" id="UP000579945">
    <property type="component" value="Unassembled WGS sequence"/>
</dbReference>
<protein>
    <submittedName>
        <fullName evidence="2">GNAT superfamily N-acetyltransferase</fullName>
    </submittedName>
</protein>
<dbReference type="Gene3D" id="3.40.630.30">
    <property type="match status" value="1"/>
</dbReference>
<evidence type="ECO:0000313" key="2">
    <source>
        <dbReference type="EMBL" id="MBB3725006.1"/>
    </source>
</evidence>
<dbReference type="AlphaFoldDB" id="A0A7W5UZU6"/>
<proteinExistence type="predicted"/>
<organism evidence="2 3">
    <name type="scientific">Nonomuraea dietziae</name>
    <dbReference type="NCBI Taxonomy" id="65515"/>
    <lineage>
        <taxon>Bacteria</taxon>
        <taxon>Bacillati</taxon>
        <taxon>Actinomycetota</taxon>
        <taxon>Actinomycetes</taxon>
        <taxon>Streptosporangiales</taxon>
        <taxon>Streptosporangiaceae</taxon>
        <taxon>Nonomuraea</taxon>
    </lineage>
</organism>
<dbReference type="SUPFAM" id="SSF55729">
    <property type="entry name" value="Acyl-CoA N-acyltransferases (Nat)"/>
    <property type="match status" value="1"/>
</dbReference>
<keyword evidence="2" id="KW-0808">Transferase</keyword>
<dbReference type="CDD" id="cd04301">
    <property type="entry name" value="NAT_SF"/>
    <property type="match status" value="1"/>
</dbReference>
<feature type="domain" description="N-acetyltransferase" evidence="1">
    <location>
        <begin position="122"/>
        <end position="261"/>
    </location>
</feature>